<dbReference type="AlphaFoldDB" id="A0A9N9NZN3"/>
<proteinExistence type="predicted"/>
<evidence type="ECO:0000313" key="1">
    <source>
        <dbReference type="EMBL" id="CAG8788479.1"/>
    </source>
</evidence>
<dbReference type="Proteomes" id="UP000789342">
    <property type="component" value="Unassembled WGS sequence"/>
</dbReference>
<name>A0A9N9NZN3_9GLOM</name>
<sequence>LWIFAEISHEEIHYFENGHSLNIKTNKKLAVIEENESTTITEVYAEARLNVKGMLNIIILSLMPGNSNIILFILQALHMECFLSLDQPDAKSLKEIYQYKHKKNDFFILFATSILRYKTSKRFGIVD</sequence>
<feature type="non-terminal residue" evidence="1">
    <location>
        <position position="127"/>
    </location>
</feature>
<gene>
    <name evidence="1" type="ORF">AMORRO_LOCUS17935</name>
</gene>
<keyword evidence="2" id="KW-1185">Reference proteome</keyword>
<evidence type="ECO:0000313" key="2">
    <source>
        <dbReference type="Proteomes" id="UP000789342"/>
    </source>
</evidence>
<accession>A0A9N9NZN3</accession>
<comment type="caution">
    <text evidence="1">The sequence shown here is derived from an EMBL/GenBank/DDBJ whole genome shotgun (WGS) entry which is preliminary data.</text>
</comment>
<protein>
    <submittedName>
        <fullName evidence="1">18511_t:CDS:1</fullName>
    </submittedName>
</protein>
<reference evidence="1" key="1">
    <citation type="submission" date="2021-06" db="EMBL/GenBank/DDBJ databases">
        <authorList>
            <person name="Kallberg Y."/>
            <person name="Tangrot J."/>
            <person name="Rosling A."/>
        </authorList>
    </citation>
    <scope>NUCLEOTIDE SEQUENCE</scope>
    <source>
        <strain evidence="1">CL551</strain>
    </source>
</reference>
<organism evidence="1 2">
    <name type="scientific">Acaulospora morrowiae</name>
    <dbReference type="NCBI Taxonomy" id="94023"/>
    <lineage>
        <taxon>Eukaryota</taxon>
        <taxon>Fungi</taxon>
        <taxon>Fungi incertae sedis</taxon>
        <taxon>Mucoromycota</taxon>
        <taxon>Glomeromycotina</taxon>
        <taxon>Glomeromycetes</taxon>
        <taxon>Diversisporales</taxon>
        <taxon>Acaulosporaceae</taxon>
        <taxon>Acaulospora</taxon>
    </lineage>
</organism>
<dbReference type="EMBL" id="CAJVPV010059030">
    <property type="protein sequence ID" value="CAG8788479.1"/>
    <property type="molecule type" value="Genomic_DNA"/>
</dbReference>
<feature type="non-terminal residue" evidence="1">
    <location>
        <position position="1"/>
    </location>
</feature>